<organism evidence="1 2">
    <name type="scientific">Leucogyrophana mollusca</name>
    <dbReference type="NCBI Taxonomy" id="85980"/>
    <lineage>
        <taxon>Eukaryota</taxon>
        <taxon>Fungi</taxon>
        <taxon>Dikarya</taxon>
        <taxon>Basidiomycota</taxon>
        <taxon>Agaricomycotina</taxon>
        <taxon>Agaricomycetes</taxon>
        <taxon>Agaricomycetidae</taxon>
        <taxon>Boletales</taxon>
        <taxon>Boletales incertae sedis</taxon>
        <taxon>Leucogyrophana</taxon>
    </lineage>
</organism>
<comment type="caution">
    <text evidence="1">The sequence shown here is derived from an EMBL/GenBank/DDBJ whole genome shotgun (WGS) entry which is preliminary data.</text>
</comment>
<evidence type="ECO:0000313" key="2">
    <source>
        <dbReference type="Proteomes" id="UP000790709"/>
    </source>
</evidence>
<evidence type="ECO:0000313" key="1">
    <source>
        <dbReference type="EMBL" id="KAH7916891.1"/>
    </source>
</evidence>
<keyword evidence="2" id="KW-1185">Reference proteome</keyword>
<reference evidence="1" key="1">
    <citation type="journal article" date="2021" name="New Phytol.">
        <title>Evolutionary innovations through gain and loss of genes in the ectomycorrhizal Boletales.</title>
        <authorList>
            <person name="Wu G."/>
            <person name="Miyauchi S."/>
            <person name="Morin E."/>
            <person name="Kuo A."/>
            <person name="Drula E."/>
            <person name="Varga T."/>
            <person name="Kohler A."/>
            <person name="Feng B."/>
            <person name="Cao Y."/>
            <person name="Lipzen A."/>
            <person name="Daum C."/>
            <person name="Hundley H."/>
            <person name="Pangilinan J."/>
            <person name="Johnson J."/>
            <person name="Barry K."/>
            <person name="LaButti K."/>
            <person name="Ng V."/>
            <person name="Ahrendt S."/>
            <person name="Min B."/>
            <person name="Choi I.G."/>
            <person name="Park H."/>
            <person name="Plett J.M."/>
            <person name="Magnuson J."/>
            <person name="Spatafora J.W."/>
            <person name="Nagy L.G."/>
            <person name="Henrissat B."/>
            <person name="Grigoriev I.V."/>
            <person name="Yang Z.L."/>
            <person name="Xu J."/>
            <person name="Martin F.M."/>
        </authorList>
    </citation>
    <scope>NUCLEOTIDE SEQUENCE</scope>
    <source>
        <strain evidence="1">KUC20120723A-06</strain>
    </source>
</reference>
<protein>
    <submittedName>
        <fullName evidence="1">Uncharacterized protein</fullName>
    </submittedName>
</protein>
<dbReference type="Proteomes" id="UP000790709">
    <property type="component" value="Unassembled WGS sequence"/>
</dbReference>
<accession>A0ACB8AV99</accession>
<proteinExistence type="predicted"/>
<dbReference type="EMBL" id="MU267489">
    <property type="protein sequence ID" value="KAH7916891.1"/>
    <property type="molecule type" value="Genomic_DNA"/>
</dbReference>
<name>A0ACB8AV99_9AGAM</name>
<sequence>MVSDLLQNHEDTVDGKSERVTRDGAAPGYLAEAQTVHAFVYRSTHPFLNRGRCANVFYFSYVHSRNDRLSWRSGASPR</sequence>
<gene>
    <name evidence="1" type="ORF">BV22DRAFT_942152</name>
</gene>